<dbReference type="SUPFAM" id="SSF52954">
    <property type="entry name" value="Class II aaRS ABD-related"/>
    <property type="match status" value="1"/>
</dbReference>
<dbReference type="InterPro" id="IPR033728">
    <property type="entry name" value="ThrRS_core"/>
</dbReference>
<keyword evidence="5 13" id="KW-0479">Metal-binding</keyword>
<evidence type="ECO:0000256" key="4">
    <source>
        <dbReference type="ARBA" id="ARBA00022598"/>
    </source>
</evidence>
<dbReference type="InterPro" id="IPR047246">
    <property type="entry name" value="ThrRS_anticodon"/>
</dbReference>
<dbReference type="SUPFAM" id="SSF55681">
    <property type="entry name" value="Class II aaRS and biotin synthetases"/>
    <property type="match status" value="1"/>
</dbReference>
<evidence type="ECO:0000256" key="7">
    <source>
        <dbReference type="ARBA" id="ARBA00022833"/>
    </source>
</evidence>
<dbReference type="CDD" id="cd00860">
    <property type="entry name" value="ThrRS_anticodon"/>
    <property type="match status" value="1"/>
</dbReference>
<evidence type="ECO:0000313" key="16">
    <source>
        <dbReference type="EMBL" id="MDP4095522.1"/>
    </source>
</evidence>
<dbReference type="Gene3D" id="3.40.50.800">
    <property type="entry name" value="Anticodon-binding domain"/>
    <property type="match status" value="1"/>
</dbReference>
<comment type="caution">
    <text evidence="16">The sequence shown here is derived from an EMBL/GenBank/DDBJ whole genome shotgun (WGS) entry which is preliminary data.</text>
</comment>
<keyword evidence="2 13" id="KW-0963">Cytoplasm</keyword>
<dbReference type="PANTHER" id="PTHR11451">
    <property type="entry name" value="THREONINE-TRNA LIGASE"/>
    <property type="match status" value="1"/>
</dbReference>
<dbReference type="CDD" id="cd00771">
    <property type="entry name" value="ThrRS_core"/>
    <property type="match status" value="1"/>
</dbReference>
<dbReference type="SUPFAM" id="SSF81271">
    <property type="entry name" value="TGS-like"/>
    <property type="match status" value="1"/>
</dbReference>
<dbReference type="Gene3D" id="3.30.980.10">
    <property type="entry name" value="Threonyl-trna Synthetase, Chain A, domain 2"/>
    <property type="match status" value="1"/>
</dbReference>
<evidence type="ECO:0000256" key="11">
    <source>
        <dbReference type="ARBA" id="ARBA00023146"/>
    </source>
</evidence>
<dbReference type="RefSeq" id="WP_305753144.1">
    <property type="nucleotide sequence ID" value="NZ_JAPCKK010000001.1"/>
</dbReference>
<keyword evidence="7 13" id="KW-0862">Zinc</keyword>
<comment type="subunit">
    <text evidence="13">Homodimer.</text>
</comment>
<evidence type="ECO:0000256" key="3">
    <source>
        <dbReference type="ARBA" id="ARBA00022555"/>
    </source>
</evidence>
<evidence type="ECO:0000256" key="9">
    <source>
        <dbReference type="ARBA" id="ARBA00022884"/>
    </source>
</evidence>
<evidence type="ECO:0000256" key="6">
    <source>
        <dbReference type="ARBA" id="ARBA00022741"/>
    </source>
</evidence>
<dbReference type="InterPro" id="IPR006195">
    <property type="entry name" value="aa-tRNA-synth_II"/>
</dbReference>
<comment type="similarity">
    <text evidence="1 13">Belongs to the class-II aminoacyl-tRNA synthetase family.</text>
</comment>
<keyword evidence="9 13" id="KW-0694">RNA-binding</keyword>
<dbReference type="Gene3D" id="3.30.54.20">
    <property type="match status" value="1"/>
</dbReference>
<dbReference type="InterPro" id="IPR045864">
    <property type="entry name" value="aa-tRNA-synth_II/BPL/LPL"/>
</dbReference>
<evidence type="ECO:0000256" key="2">
    <source>
        <dbReference type="ARBA" id="ARBA00022490"/>
    </source>
</evidence>
<dbReference type="NCBIfam" id="TIGR00418">
    <property type="entry name" value="thrS"/>
    <property type="match status" value="1"/>
</dbReference>
<keyword evidence="6 13" id="KW-0547">Nucleotide-binding</keyword>
<evidence type="ECO:0000259" key="14">
    <source>
        <dbReference type="PROSITE" id="PS50862"/>
    </source>
</evidence>
<dbReference type="SUPFAM" id="SSF55186">
    <property type="entry name" value="ThrRS/AlaRS common domain"/>
    <property type="match status" value="1"/>
</dbReference>
<dbReference type="InterPro" id="IPR018163">
    <property type="entry name" value="Thr/Ala-tRNA-synth_IIc_edit"/>
</dbReference>
<keyword evidence="11 13" id="KW-0030">Aminoacyl-tRNA synthetase</keyword>
<dbReference type="InterPro" id="IPR004095">
    <property type="entry name" value="TGS"/>
</dbReference>
<dbReference type="PANTHER" id="PTHR11451:SF56">
    <property type="entry name" value="THREONINE--TRNA LIGASE 1"/>
    <property type="match status" value="1"/>
</dbReference>
<organism evidence="16 17">
    <name type="scientific">Paenibacillus zeirhizosphaerae</name>
    <dbReference type="NCBI Taxonomy" id="2987519"/>
    <lineage>
        <taxon>Bacteria</taxon>
        <taxon>Bacillati</taxon>
        <taxon>Bacillota</taxon>
        <taxon>Bacilli</taxon>
        <taxon>Bacillales</taxon>
        <taxon>Paenibacillaceae</taxon>
        <taxon>Paenibacillus</taxon>
    </lineage>
</organism>
<keyword evidence="17" id="KW-1185">Reference proteome</keyword>
<dbReference type="InterPro" id="IPR004154">
    <property type="entry name" value="Anticodon-bd"/>
</dbReference>
<dbReference type="Proteomes" id="UP001241848">
    <property type="component" value="Unassembled WGS sequence"/>
</dbReference>
<dbReference type="Pfam" id="PF02824">
    <property type="entry name" value="TGS"/>
    <property type="match status" value="1"/>
</dbReference>
<dbReference type="Pfam" id="PF00587">
    <property type="entry name" value="tRNA-synt_2b"/>
    <property type="match status" value="1"/>
</dbReference>
<name>A0ABT9FLB4_9BACL</name>
<gene>
    <name evidence="13 16" type="primary">thrS</name>
    <name evidence="16" type="ORF">OIN60_01775</name>
</gene>
<dbReference type="InterPro" id="IPR036621">
    <property type="entry name" value="Anticodon-bd_dom_sf"/>
</dbReference>
<dbReference type="PRINTS" id="PR01047">
    <property type="entry name" value="TRNASYNTHTHR"/>
</dbReference>
<evidence type="ECO:0000256" key="8">
    <source>
        <dbReference type="ARBA" id="ARBA00022840"/>
    </source>
</evidence>
<sequence length="645" mass="73594">MAVHIKLPDGSVREYAEGSSIDDVAASISSGLRKNAVAGKLNGVVVDLSTPLTEGAQIEIVTQDTPEGLEVIRHSTAHLLAQAVKRLFGSKEVHLGVGPVIEDGFYYDMDLEHPLNPEDLLKIEKEMERIAGENLPITRKEVSREEALSIFNEVGDPYKLELIRDLPEDSVISIYEQGEFFDLCRGPHVPSTGKLKVFKLMNVAGAYWRGDSKNKMLQRVYGTAFVKKAQLDEHLHMLEEAKKRDHRKLGKELGMFTFSSLVGQGLPIWLPNGAKLRRTLERYIVDLEEQLGYQHVYTPVLGNVELYKTSGHWEHYQEDMFPKMEMDNEELVLRPMNCPHHMMVYKSEMRSYRDLPIRIAELGMMHRYEMSGALTGLHRVRAMTLNDAHLFVRLDQIKDEFKRVIELIMIAYKDFGIHDYRFRLSYRDPQDNEKYFQNDEMWDTAQSMLRQVVEETGLPFYEAEGEAAFYGPKLDVQVKTALGKEETLSTVQIDFLLPERFELEYVGEDGQKHRPVVLHRGILGTMERFTAFLLENFAGNLPLWLSPVQAKVIPVSGNYDDYAREVTDQLRRAGVSVEADLRNEKLGYKIREAQLEKTPYMLVVGENEKNEGSVSVRKRGQGDLGAKPLNEAVAMLKEEIATRSI</sequence>
<keyword evidence="4 13" id="KW-0436">Ligase</keyword>
<evidence type="ECO:0000313" key="17">
    <source>
        <dbReference type="Proteomes" id="UP001241848"/>
    </source>
</evidence>
<keyword evidence="10 13" id="KW-0648">Protein biosynthesis</keyword>
<dbReference type="SMART" id="SM00863">
    <property type="entry name" value="tRNA_SAD"/>
    <property type="match status" value="1"/>
</dbReference>
<dbReference type="PROSITE" id="PS50862">
    <property type="entry name" value="AA_TRNA_LIGASE_II"/>
    <property type="match status" value="1"/>
</dbReference>
<evidence type="ECO:0000256" key="12">
    <source>
        <dbReference type="ARBA" id="ARBA00049515"/>
    </source>
</evidence>
<dbReference type="PROSITE" id="PS51880">
    <property type="entry name" value="TGS"/>
    <property type="match status" value="1"/>
</dbReference>
<comment type="caution">
    <text evidence="13">Lacks conserved residue(s) required for the propagation of feature annotation.</text>
</comment>
<dbReference type="Pfam" id="PF07973">
    <property type="entry name" value="tRNA_SAD"/>
    <property type="match status" value="1"/>
</dbReference>
<reference evidence="16 17" key="1">
    <citation type="submission" date="2022-10" db="EMBL/GenBank/DDBJ databases">
        <title>Paenibacillus description and whole genome data of maize root bacterial community.</title>
        <authorList>
            <person name="Marton D."/>
            <person name="Farkas M."/>
            <person name="Cserhati M."/>
        </authorList>
    </citation>
    <scope>NUCLEOTIDE SEQUENCE [LARGE SCALE GENOMIC DNA]</scope>
    <source>
        <strain evidence="16 17">P96</strain>
    </source>
</reference>
<dbReference type="EMBL" id="JAPCKK010000001">
    <property type="protein sequence ID" value="MDP4095522.1"/>
    <property type="molecule type" value="Genomic_DNA"/>
</dbReference>
<accession>A0ABT9FLB4</accession>
<dbReference type="Gene3D" id="3.10.20.30">
    <property type="match status" value="1"/>
</dbReference>
<feature type="domain" description="TGS" evidence="15">
    <location>
        <begin position="1"/>
        <end position="62"/>
    </location>
</feature>
<dbReference type="InterPro" id="IPR002320">
    <property type="entry name" value="Thr-tRNA-ligase_IIa"/>
</dbReference>
<keyword evidence="8 13" id="KW-0067">ATP-binding</keyword>
<dbReference type="Pfam" id="PF03129">
    <property type="entry name" value="HGTP_anticodon"/>
    <property type="match status" value="1"/>
</dbReference>
<keyword evidence="3 13" id="KW-0820">tRNA-binding</keyword>
<dbReference type="Gene3D" id="3.30.930.10">
    <property type="entry name" value="Bira Bifunctional Protein, Domain 2"/>
    <property type="match status" value="1"/>
</dbReference>
<evidence type="ECO:0000256" key="10">
    <source>
        <dbReference type="ARBA" id="ARBA00022917"/>
    </source>
</evidence>
<evidence type="ECO:0000256" key="13">
    <source>
        <dbReference type="HAMAP-Rule" id="MF_00184"/>
    </source>
</evidence>
<protein>
    <recommendedName>
        <fullName evidence="13">Threonine--tRNA ligase</fullName>
        <ecNumber evidence="13">6.1.1.3</ecNumber>
    </recommendedName>
    <alternativeName>
        <fullName evidence="13">Threonyl-tRNA synthetase</fullName>
        <shortName evidence="13">ThrRS</shortName>
    </alternativeName>
</protein>
<feature type="binding site" evidence="13">
    <location>
        <position position="389"/>
    </location>
    <ligand>
        <name>Zn(2+)</name>
        <dbReference type="ChEBI" id="CHEBI:29105"/>
        <note>catalytic</note>
    </ligand>
</feature>
<dbReference type="CDD" id="cd01667">
    <property type="entry name" value="TGS_ThrRS"/>
    <property type="match status" value="1"/>
</dbReference>
<feature type="domain" description="Aminoacyl-transfer RNA synthetases class-II family profile" evidence="14">
    <location>
        <begin position="232"/>
        <end position="542"/>
    </location>
</feature>
<evidence type="ECO:0000256" key="1">
    <source>
        <dbReference type="ARBA" id="ARBA00008226"/>
    </source>
</evidence>
<comment type="catalytic activity">
    <reaction evidence="12 13">
        <text>tRNA(Thr) + L-threonine + ATP = L-threonyl-tRNA(Thr) + AMP + diphosphate + H(+)</text>
        <dbReference type="Rhea" id="RHEA:24624"/>
        <dbReference type="Rhea" id="RHEA-COMP:9670"/>
        <dbReference type="Rhea" id="RHEA-COMP:9704"/>
        <dbReference type="ChEBI" id="CHEBI:15378"/>
        <dbReference type="ChEBI" id="CHEBI:30616"/>
        <dbReference type="ChEBI" id="CHEBI:33019"/>
        <dbReference type="ChEBI" id="CHEBI:57926"/>
        <dbReference type="ChEBI" id="CHEBI:78442"/>
        <dbReference type="ChEBI" id="CHEBI:78534"/>
        <dbReference type="ChEBI" id="CHEBI:456215"/>
        <dbReference type="EC" id="6.1.1.3"/>
    </reaction>
</comment>
<feature type="binding site" evidence="13">
    <location>
        <position position="338"/>
    </location>
    <ligand>
        <name>Zn(2+)</name>
        <dbReference type="ChEBI" id="CHEBI:29105"/>
        <note>catalytic</note>
    </ligand>
</feature>
<feature type="binding site" evidence="13">
    <location>
        <position position="519"/>
    </location>
    <ligand>
        <name>Zn(2+)</name>
        <dbReference type="ChEBI" id="CHEBI:29105"/>
        <note>catalytic</note>
    </ligand>
</feature>
<dbReference type="GO" id="GO:0004829">
    <property type="term" value="F:threonine-tRNA ligase activity"/>
    <property type="evidence" value="ECO:0007669"/>
    <property type="project" value="UniProtKB-EC"/>
</dbReference>
<dbReference type="EC" id="6.1.1.3" evidence="13"/>
<dbReference type="InterPro" id="IPR012676">
    <property type="entry name" value="TGS-like"/>
</dbReference>
<dbReference type="InterPro" id="IPR002314">
    <property type="entry name" value="aa-tRNA-synt_IIb"/>
</dbReference>
<comment type="subcellular location">
    <subcellularLocation>
        <location evidence="13">Cytoplasm</location>
    </subcellularLocation>
</comment>
<comment type="cofactor">
    <cofactor evidence="13">
        <name>Zn(2+)</name>
        <dbReference type="ChEBI" id="CHEBI:29105"/>
    </cofactor>
    <text evidence="13">Binds 1 zinc ion per subunit.</text>
</comment>
<evidence type="ECO:0000256" key="5">
    <source>
        <dbReference type="ARBA" id="ARBA00022723"/>
    </source>
</evidence>
<dbReference type="HAMAP" id="MF_00184">
    <property type="entry name" value="Thr_tRNA_synth"/>
    <property type="match status" value="1"/>
</dbReference>
<dbReference type="InterPro" id="IPR012675">
    <property type="entry name" value="Beta-grasp_dom_sf"/>
</dbReference>
<proteinExistence type="inferred from homology"/>
<dbReference type="InterPro" id="IPR012947">
    <property type="entry name" value="tRNA_SAD"/>
</dbReference>
<evidence type="ECO:0000259" key="15">
    <source>
        <dbReference type="PROSITE" id="PS51880"/>
    </source>
</evidence>